<dbReference type="PANTHER" id="PTHR35276">
    <property type="entry name" value="S-ADENOSYL-L-METHIONINE-DEPENDENT METHYLTRANSFERASES SUPERFAMILY PROTEIN"/>
    <property type="match status" value="1"/>
</dbReference>
<protein>
    <submittedName>
        <fullName evidence="1">Methyltransferase domain-containing protein</fullName>
    </submittedName>
</protein>
<accession>A0A8J8MF58</accession>
<dbReference type="Proteomes" id="UP000677305">
    <property type="component" value="Chromosome"/>
</dbReference>
<dbReference type="SUPFAM" id="SSF53335">
    <property type="entry name" value="S-adenosyl-L-methionine-dependent methyltransferases"/>
    <property type="match status" value="1"/>
</dbReference>
<reference evidence="1 2" key="1">
    <citation type="submission" date="2020-07" db="EMBL/GenBank/DDBJ databases">
        <title>Vallitalea guaymasensis genome.</title>
        <authorList>
            <person name="Postec A."/>
        </authorList>
    </citation>
    <scope>NUCLEOTIDE SEQUENCE [LARGE SCALE GENOMIC DNA]</scope>
    <source>
        <strain evidence="1 2">Ra1766G1</strain>
    </source>
</reference>
<dbReference type="Gene3D" id="3.40.50.150">
    <property type="entry name" value="Vaccinia Virus protein VP39"/>
    <property type="match status" value="1"/>
</dbReference>
<keyword evidence="2" id="KW-1185">Reference proteome</keyword>
<gene>
    <name evidence="1" type="ORF">HYG85_23750</name>
</gene>
<organism evidence="1 2">
    <name type="scientific">Vallitalea guaymasensis</name>
    <dbReference type="NCBI Taxonomy" id="1185412"/>
    <lineage>
        <taxon>Bacteria</taxon>
        <taxon>Bacillati</taxon>
        <taxon>Bacillota</taxon>
        <taxon>Clostridia</taxon>
        <taxon>Lachnospirales</taxon>
        <taxon>Vallitaleaceae</taxon>
        <taxon>Vallitalea</taxon>
    </lineage>
</organism>
<dbReference type="GO" id="GO:0008168">
    <property type="term" value="F:methyltransferase activity"/>
    <property type="evidence" value="ECO:0007669"/>
    <property type="project" value="UniProtKB-KW"/>
</dbReference>
<dbReference type="AlphaFoldDB" id="A0A8J8MF58"/>
<sequence length="186" mass="21003">MFEPKITDTVQGIVKTYINEGDTVIDATIGNGYDTVFLAEQVGINGQVYGFDIQDIAIRSTKEKLDERKLLNRVTLIKDSHECVKDHIKSSVKVAMFNLGYLPSGDKEIITKPESTIKAIKNMLDILEKNGLISIISYYGHEGGIIEKNEVNKYLGELNNKQYDVISIAYENRKMNAPIIYLVRKK</sequence>
<dbReference type="KEGG" id="vgu:HYG85_23750"/>
<keyword evidence="1" id="KW-0489">Methyltransferase</keyword>
<dbReference type="GO" id="GO:0032259">
    <property type="term" value="P:methylation"/>
    <property type="evidence" value="ECO:0007669"/>
    <property type="project" value="UniProtKB-KW"/>
</dbReference>
<dbReference type="Pfam" id="PF06962">
    <property type="entry name" value="rRNA_methylase"/>
    <property type="match status" value="1"/>
</dbReference>
<dbReference type="PANTHER" id="PTHR35276:SF1">
    <property type="entry name" value="TRNA (MNM(5)S(2)U34)-METHYLTRANSFERASE, CHLOROPLASTIC"/>
    <property type="match status" value="1"/>
</dbReference>
<dbReference type="CDD" id="cd02440">
    <property type="entry name" value="AdoMet_MTases"/>
    <property type="match status" value="1"/>
</dbReference>
<keyword evidence="1" id="KW-0808">Transferase</keyword>
<dbReference type="InterPro" id="IPR010719">
    <property type="entry name" value="MnmM_MeTrfase"/>
</dbReference>
<dbReference type="EMBL" id="CP058561">
    <property type="protein sequence ID" value="QUH31782.1"/>
    <property type="molecule type" value="Genomic_DNA"/>
</dbReference>
<dbReference type="RefSeq" id="WP_212691715.1">
    <property type="nucleotide sequence ID" value="NZ_CP058561.1"/>
</dbReference>
<evidence type="ECO:0000313" key="1">
    <source>
        <dbReference type="EMBL" id="QUH31782.1"/>
    </source>
</evidence>
<evidence type="ECO:0000313" key="2">
    <source>
        <dbReference type="Proteomes" id="UP000677305"/>
    </source>
</evidence>
<dbReference type="InterPro" id="IPR029063">
    <property type="entry name" value="SAM-dependent_MTases_sf"/>
</dbReference>
<name>A0A8J8MF58_9FIRM</name>
<proteinExistence type="predicted"/>